<dbReference type="Pfam" id="PF01936">
    <property type="entry name" value="NYN"/>
    <property type="match status" value="1"/>
</dbReference>
<dbReference type="EMBL" id="JBHUHF010000001">
    <property type="protein sequence ID" value="MFD2028413.1"/>
    <property type="molecule type" value="Genomic_DNA"/>
</dbReference>
<evidence type="ECO:0000313" key="3">
    <source>
        <dbReference type="Proteomes" id="UP001597338"/>
    </source>
</evidence>
<comment type="caution">
    <text evidence="2">The sequence shown here is derived from an EMBL/GenBank/DDBJ whole genome shotgun (WGS) entry which is preliminary data.</text>
</comment>
<gene>
    <name evidence="2" type="ORF">ACFSL2_23180</name>
</gene>
<feature type="domain" description="NYN" evidence="1">
    <location>
        <begin position="84"/>
        <end position="153"/>
    </location>
</feature>
<reference evidence="3" key="1">
    <citation type="journal article" date="2019" name="Int. J. Syst. Evol. Microbiol.">
        <title>The Global Catalogue of Microorganisms (GCM) 10K type strain sequencing project: providing services to taxonomists for standard genome sequencing and annotation.</title>
        <authorList>
            <consortium name="The Broad Institute Genomics Platform"/>
            <consortium name="The Broad Institute Genome Sequencing Center for Infectious Disease"/>
            <person name="Wu L."/>
            <person name="Ma J."/>
        </authorList>
    </citation>
    <scope>NUCLEOTIDE SEQUENCE [LARGE SCALE GENOMIC DNA]</scope>
    <source>
        <strain evidence="3">CCM 7043</strain>
    </source>
</reference>
<dbReference type="Gene3D" id="3.40.50.1010">
    <property type="entry name" value="5'-nuclease"/>
    <property type="match status" value="1"/>
</dbReference>
<proteinExistence type="predicted"/>
<dbReference type="RefSeq" id="WP_377200101.1">
    <property type="nucleotide sequence ID" value="NZ_JBHUHF010000001.1"/>
</dbReference>
<protein>
    <submittedName>
        <fullName evidence="2">NYN domain-containing protein</fullName>
    </submittedName>
</protein>
<evidence type="ECO:0000313" key="2">
    <source>
        <dbReference type="EMBL" id="MFD2028413.1"/>
    </source>
</evidence>
<dbReference type="InterPro" id="IPR021139">
    <property type="entry name" value="NYN"/>
</dbReference>
<dbReference type="Proteomes" id="UP001597338">
    <property type="component" value="Unassembled WGS sequence"/>
</dbReference>
<sequence>MPRHHHSSIPASIGAPGSTRTYYVVDIENMGCWPHLTLSQVTWCRERIFTKVTPEPGDQTVIASSDHNARAVWYGWSLSADRRVRSGKDGADHELLDALSDVAWIASRFDQVVVCSGDHIFAPAVAALKAAGLHVIVIAPSDGLSRQMRMAAGPDLIYLDLPSVYVSAPKTRIPRIA</sequence>
<organism evidence="2 3">
    <name type="scientific">Promicromonospora aerolata</name>
    <dbReference type="NCBI Taxonomy" id="195749"/>
    <lineage>
        <taxon>Bacteria</taxon>
        <taxon>Bacillati</taxon>
        <taxon>Actinomycetota</taxon>
        <taxon>Actinomycetes</taxon>
        <taxon>Micrococcales</taxon>
        <taxon>Promicromonosporaceae</taxon>
        <taxon>Promicromonospora</taxon>
    </lineage>
</organism>
<name>A0ABW4VEI2_9MICO</name>
<evidence type="ECO:0000259" key="1">
    <source>
        <dbReference type="Pfam" id="PF01936"/>
    </source>
</evidence>
<accession>A0ABW4VEI2</accession>
<keyword evidence="3" id="KW-1185">Reference proteome</keyword>